<comment type="caution">
    <text evidence="17">The sequence shown here is derived from an EMBL/GenBank/DDBJ whole genome shotgun (WGS) entry which is preliminary data.</text>
</comment>
<keyword evidence="7 15" id="KW-0328">Glycosyltransferase</keyword>
<dbReference type="GO" id="GO:0032263">
    <property type="term" value="P:GMP salvage"/>
    <property type="evidence" value="ECO:0007669"/>
    <property type="project" value="TreeGrafter"/>
</dbReference>
<dbReference type="InterPro" id="IPR000836">
    <property type="entry name" value="PRTase_dom"/>
</dbReference>
<dbReference type="InterPro" id="IPR029057">
    <property type="entry name" value="PRTase-like"/>
</dbReference>
<protein>
    <recommendedName>
        <fullName evidence="5 15">Hypoxanthine phosphoribosyltransferase</fullName>
        <ecNumber evidence="5 15">2.4.2.8</ecNumber>
    </recommendedName>
</protein>
<dbReference type="GO" id="GO:0006166">
    <property type="term" value="P:purine ribonucleoside salvage"/>
    <property type="evidence" value="ECO:0007669"/>
    <property type="project" value="UniProtKB-KW"/>
</dbReference>
<dbReference type="GO" id="GO:0000287">
    <property type="term" value="F:magnesium ion binding"/>
    <property type="evidence" value="ECO:0007669"/>
    <property type="project" value="TreeGrafter"/>
</dbReference>
<dbReference type="OrthoDB" id="9802824at2"/>
<keyword evidence="9 15" id="KW-0479">Metal-binding</keyword>
<dbReference type="GO" id="GO:0052657">
    <property type="term" value="F:guanine phosphoribosyltransferase activity"/>
    <property type="evidence" value="ECO:0007669"/>
    <property type="project" value="UniProtKB-ARBA"/>
</dbReference>
<dbReference type="GO" id="GO:0005829">
    <property type="term" value="C:cytosol"/>
    <property type="evidence" value="ECO:0007669"/>
    <property type="project" value="TreeGrafter"/>
</dbReference>
<evidence type="ECO:0000256" key="10">
    <source>
        <dbReference type="ARBA" id="ARBA00022726"/>
    </source>
</evidence>
<evidence type="ECO:0000256" key="8">
    <source>
        <dbReference type="ARBA" id="ARBA00022679"/>
    </source>
</evidence>
<dbReference type="Proteomes" id="UP000249169">
    <property type="component" value="Unassembled WGS sequence"/>
</dbReference>
<dbReference type="FunFam" id="3.40.50.2020:FF:000006">
    <property type="entry name" value="Hypoxanthine phosphoribosyltransferase"/>
    <property type="match status" value="1"/>
</dbReference>
<evidence type="ECO:0000256" key="3">
    <source>
        <dbReference type="ARBA" id="ARBA00004669"/>
    </source>
</evidence>
<dbReference type="CDD" id="cd06223">
    <property type="entry name" value="PRTases_typeI"/>
    <property type="match status" value="1"/>
</dbReference>
<dbReference type="PANTHER" id="PTHR43340:SF1">
    <property type="entry name" value="HYPOXANTHINE PHOSPHORIBOSYLTRANSFERASE"/>
    <property type="match status" value="1"/>
</dbReference>
<gene>
    <name evidence="17" type="primary">hpt</name>
    <name evidence="17" type="ORF">DL240_05405</name>
</gene>
<dbReference type="GO" id="GO:0006178">
    <property type="term" value="P:guanine salvage"/>
    <property type="evidence" value="ECO:0007669"/>
    <property type="project" value="TreeGrafter"/>
</dbReference>
<sequence length="180" mass="20028">MKAPKRKLKVLISEEQLQQRCRELAAQINEDFAGDSVHIIGVLKGSFMFLSDLVKHLTIDVSIDFLGLSSYGTSQETSGVVRMTSDLALPIKGRNVIIVEDIIDTGLTMKYLLENLRTRMPADIKVCTLLSKPANTREDVPLDYVGFTIGDEFVIGYGLDDAEFSRNIPYIGVVDLEDED</sequence>
<evidence type="ECO:0000256" key="15">
    <source>
        <dbReference type="RuleBase" id="RU364099"/>
    </source>
</evidence>
<dbReference type="GO" id="GO:0046100">
    <property type="term" value="P:hypoxanthine metabolic process"/>
    <property type="evidence" value="ECO:0007669"/>
    <property type="project" value="TreeGrafter"/>
</dbReference>
<dbReference type="InterPro" id="IPR005904">
    <property type="entry name" value="Hxn_phspho_trans"/>
</dbReference>
<organism evidence="17 18">
    <name type="scientific">Lujinxingia litoralis</name>
    <dbReference type="NCBI Taxonomy" id="2211119"/>
    <lineage>
        <taxon>Bacteria</taxon>
        <taxon>Deltaproteobacteria</taxon>
        <taxon>Bradymonadales</taxon>
        <taxon>Lujinxingiaceae</taxon>
        <taxon>Lujinxingia</taxon>
    </lineage>
</organism>
<evidence type="ECO:0000256" key="4">
    <source>
        <dbReference type="ARBA" id="ARBA00008391"/>
    </source>
</evidence>
<dbReference type="Pfam" id="PF00156">
    <property type="entry name" value="Pribosyltran"/>
    <property type="match status" value="1"/>
</dbReference>
<feature type="domain" description="Phosphoribosyltransferase" evidence="16">
    <location>
        <begin position="16"/>
        <end position="161"/>
    </location>
</feature>
<keyword evidence="12 15" id="KW-0460">Magnesium</keyword>
<evidence type="ECO:0000256" key="14">
    <source>
        <dbReference type="ARBA" id="ARBA00049402"/>
    </source>
</evidence>
<dbReference type="RefSeq" id="WP_111728855.1">
    <property type="nucleotide sequence ID" value="NZ_QHKO01000002.1"/>
</dbReference>
<evidence type="ECO:0000256" key="13">
    <source>
        <dbReference type="ARBA" id="ARBA00048811"/>
    </source>
</evidence>
<keyword evidence="10 15" id="KW-0660">Purine salvage</keyword>
<evidence type="ECO:0000256" key="5">
    <source>
        <dbReference type="ARBA" id="ARBA00011895"/>
    </source>
</evidence>
<evidence type="ECO:0000313" key="18">
    <source>
        <dbReference type="Proteomes" id="UP000249169"/>
    </source>
</evidence>
<keyword evidence="11 15" id="KW-0547">Nucleotide-binding</keyword>
<evidence type="ECO:0000256" key="1">
    <source>
        <dbReference type="ARBA" id="ARBA00001946"/>
    </source>
</evidence>
<dbReference type="EMBL" id="QHKO01000002">
    <property type="protein sequence ID" value="RAL23597.1"/>
    <property type="molecule type" value="Genomic_DNA"/>
</dbReference>
<comment type="cofactor">
    <cofactor evidence="1 15">
        <name>Mg(2+)</name>
        <dbReference type="ChEBI" id="CHEBI:18420"/>
    </cofactor>
</comment>
<dbReference type="AlphaFoldDB" id="A0A328CBU0"/>
<evidence type="ECO:0000256" key="2">
    <source>
        <dbReference type="ARBA" id="ARBA00004496"/>
    </source>
</evidence>
<comment type="catalytic activity">
    <reaction evidence="14">
        <text>IMP + diphosphate = hypoxanthine + 5-phospho-alpha-D-ribose 1-diphosphate</text>
        <dbReference type="Rhea" id="RHEA:17973"/>
        <dbReference type="ChEBI" id="CHEBI:17368"/>
        <dbReference type="ChEBI" id="CHEBI:33019"/>
        <dbReference type="ChEBI" id="CHEBI:58017"/>
        <dbReference type="ChEBI" id="CHEBI:58053"/>
        <dbReference type="EC" id="2.4.2.8"/>
    </reaction>
    <physiologicalReaction direction="right-to-left" evidence="14">
        <dbReference type="Rhea" id="RHEA:17975"/>
    </physiologicalReaction>
</comment>
<dbReference type="SUPFAM" id="SSF53271">
    <property type="entry name" value="PRTase-like"/>
    <property type="match status" value="1"/>
</dbReference>
<keyword evidence="18" id="KW-1185">Reference proteome</keyword>
<comment type="catalytic activity">
    <reaction evidence="13">
        <text>GMP + diphosphate = guanine + 5-phospho-alpha-D-ribose 1-diphosphate</text>
        <dbReference type="Rhea" id="RHEA:25424"/>
        <dbReference type="ChEBI" id="CHEBI:16235"/>
        <dbReference type="ChEBI" id="CHEBI:33019"/>
        <dbReference type="ChEBI" id="CHEBI:58017"/>
        <dbReference type="ChEBI" id="CHEBI:58115"/>
        <dbReference type="EC" id="2.4.2.8"/>
    </reaction>
    <physiologicalReaction direction="right-to-left" evidence="13">
        <dbReference type="Rhea" id="RHEA:25426"/>
    </physiologicalReaction>
</comment>
<proteinExistence type="inferred from homology"/>
<dbReference type="GO" id="GO:0000166">
    <property type="term" value="F:nucleotide binding"/>
    <property type="evidence" value="ECO:0007669"/>
    <property type="project" value="UniProtKB-KW"/>
</dbReference>
<evidence type="ECO:0000256" key="6">
    <source>
        <dbReference type="ARBA" id="ARBA00022490"/>
    </source>
</evidence>
<dbReference type="PANTHER" id="PTHR43340">
    <property type="entry name" value="HYPOXANTHINE-GUANINE PHOSPHORIBOSYLTRANSFERASE"/>
    <property type="match status" value="1"/>
</dbReference>
<dbReference type="UniPathway" id="UPA00591">
    <property type="reaction ID" value="UER00648"/>
</dbReference>
<comment type="similarity">
    <text evidence="4 15">Belongs to the purine/pyrimidine phosphoribosyltransferase family.</text>
</comment>
<evidence type="ECO:0000256" key="9">
    <source>
        <dbReference type="ARBA" id="ARBA00022723"/>
    </source>
</evidence>
<dbReference type="NCBIfam" id="TIGR01203">
    <property type="entry name" value="HGPRTase"/>
    <property type="match status" value="1"/>
</dbReference>
<dbReference type="GO" id="GO:0032264">
    <property type="term" value="P:IMP salvage"/>
    <property type="evidence" value="ECO:0007669"/>
    <property type="project" value="UniProtKB-UniPathway"/>
</dbReference>
<dbReference type="InterPro" id="IPR050408">
    <property type="entry name" value="HGPRT"/>
</dbReference>
<evidence type="ECO:0000313" key="17">
    <source>
        <dbReference type="EMBL" id="RAL23597.1"/>
    </source>
</evidence>
<comment type="pathway">
    <text evidence="3 15">Purine metabolism; IMP biosynthesis via salvage pathway; IMP from hypoxanthine: step 1/1.</text>
</comment>
<keyword evidence="8 15" id="KW-0808">Transferase</keyword>
<keyword evidence="6 15" id="KW-0963">Cytoplasm</keyword>
<dbReference type="EC" id="2.4.2.8" evidence="5 15"/>
<evidence type="ECO:0000256" key="11">
    <source>
        <dbReference type="ARBA" id="ARBA00022741"/>
    </source>
</evidence>
<reference evidence="17 18" key="1">
    <citation type="submission" date="2018-05" db="EMBL/GenBank/DDBJ databases">
        <title>Lujinxingia marina gen. nov. sp. nov., a new facultative anaerobic member of the class Deltaproteobacteria, and proposal of Lujinxingaceae fam. nov.</title>
        <authorList>
            <person name="Li C.-M."/>
        </authorList>
    </citation>
    <scope>NUCLEOTIDE SEQUENCE [LARGE SCALE GENOMIC DNA]</scope>
    <source>
        <strain evidence="17 18">B210</strain>
    </source>
</reference>
<evidence type="ECO:0000256" key="12">
    <source>
        <dbReference type="ARBA" id="ARBA00022842"/>
    </source>
</evidence>
<accession>A0A328CBU0</accession>
<evidence type="ECO:0000259" key="16">
    <source>
        <dbReference type="Pfam" id="PF00156"/>
    </source>
</evidence>
<dbReference type="Gene3D" id="3.40.50.2020">
    <property type="match status" value="1"/>
</dbReference>
<comment type="subcellular location">
    <subcellularLocation>
        <location evidence="2 15">Cytoplasm</location>
    </subcellularLocation>
</comment>
<evidence type="ECO:0000256" key="7">
    <source>
        <dbReference type="ARBA" id="ARBA00022676"/>
    </source>
</evidence>
<dbReference type="GO" id="GO:0004422">
    <property type="term" value="F:hypoxanthine phosphoribosyltransferase activity"/>
    <property type="evidence" value="ECO:0007669"/>
    <property type="project" value="InterPro"/>
</dbReference>
<name>A0A328CBU0_9DELT</name>